<dbReference type="EMBL" id="RQYT01000076">
    <property type="protein sequence ID" value="RRD47230.1"/>
    <property type="molecule type" value="Genomic_DNA"/>
</dbReference>
<evidence type="ECO:0000313" key="9">
    <source>
        <dbReference type="EMBL" id="RRD47230.1"/>
    </source>
</evidence>
<comment type="similarity">
    <text evidence="6">Belongs to the PINc/VapC protein family.</text>
</comment>
<organism evidence="9 10">
    <name type="scientific">Arachnia propionica</name>
    <dbReference type="NCBI Taxonomy" id="1750"/>
    <lineage>
        <taxon>Bacteria</taxon>
        <taxon>Bacillati</taxon>
        <taxon>Actinomycetota</taxon>
        <taxon>Actinomycetes</taxon>
        <taxon>Propionibacteriales</taxon>
        <taxon>Propionibacteriaceae</taxon>
        <taxon>Arachnia</taxon>
    </lineage>
</organism>
<keyword evidence="6" id="KW-0800">Toxin</keyword>
<dbReference type="GO" id="GO:0090729">
    <property type="term" value="F:toxin activity"/>
    <property type="evidence" value="ECO:0007669"/>
    <property type="project" value="UniProtKB-KW"/>
</dbReference>
<feature type="binding site" evidence="6">
    <location>
        <position position="68"/>
    </location>
    <ligand>
        <name>Mg(2+)</name>
        <dbReference type="ChEBI" id="CHEBI:18420"/>
    </ligand>
</feature>
<feature type="binding site" evidence="6">
    <location>
        <position position="156"/>
    </location>
    <ligand>
        <name>Mg(2+)</name>
        <dbReference type="ChEBI" id="CHEBI:18420"/>
    </ligand>
</feature>
<reference evidence="9 10" key="1">
    <citation type="submission" date="2018-11" db="EMBL/GenBank/DDBJ databases">
        <title>Genomes From Bacteria Associated with the Canine Oral Cavity: a Test Case for Automated Genome-Based Taxonomic Assignment.</title>
        <authorList>
            <person name="Coil D.A."/>
            <person name="Jospin G."/>
            <person name="Darling A.E."/>
            <person name="Wallis C."/>
            <person name="Davis I.J."/>
            <person name="Harris S."/>
            <person name="Eisen J.A."/>
            <person name="Holcombe L.J."/>
            <person name="O'Flynn C."/>
        </authorList>
    </citation>
    <scope>NUCLEOTIDE SEQUENCE [LARGE SCALE GENOMIC DNA]</scope>
    <source>
        <strain evidence="9 10">OH2822_COT-296</strain>
    </source>
</reference>
<evidence type="ECO:0000256" key="1">
    <source>
        <dbReference type="ARBA" id="ARBA00022649"/>
    </source>
</evidence>
<accession>A0A3P1WPE9</accession>
<dbReference type="HAMAP" id="MF_00265">
    <property type="entry name" value="VapC_Nob1"/>
    <property type="match status" value="1"/>
</dbReference>
<dbReference type="CDD" id="cd09854">
    <property type="entry name" value="PIN_VapC-like"/>
    <property type="match status" value="1"/>
</dbReference>
<dbReference type="SUPFAM" id="SSF88723">
    <property type="entry name" value="PIN domain-like"/>
    <property type="match status" value="1"/>
</dbReference>
<protein>
    <recommendedName>
        <fullName evidence="6">Ribonuclease VapC</fullName>
        <shortName evidence="6">RNase VapC</shortName>
        <ecNumber evidence="6">3.1.-.-</ecNumber>
    </recommendedName>
    <alternativeName>
        <fullName evidence="6">Toxin VapC</fullName>
    </alternativeName>
</protein>
<proteinExistence type="inferred from homology"/>
<dbReference type="InterPro" id="IPR022907">
    <property type="entry name" value="VapC_family"/>
</dbReference>
<evidence type="ECO:0000256" key="6">
    <source>
        <dbReference type="HAMAP-Rule" id="MF_00265"/>
    </source>
</evidence>
<feature type="compositionally biased region" description="Basic and acidic residues" evidence="7">
    <location>
        <begin position="16"/>
        <end position="31"/>
    </location>
</feature>
<dbReference type="InterPro" id="IPR029060">
    <property type="entry name" value="PIN-like_dom_sf"/>
</dbReference>
<dbReference type="GO" id="GO:0016787">
    <property type="term" value="F:hydrolase activity"/>
    <property type="evidence" value="ECO:0007669"/>
    <property type="project" value="UniProtKB-KW"/>
</dbReference>
<comment type="cofactor">
    <cofactor evidence="6">
        <name>Mg(2+)</name>
        <dbReference type="ChEBI" id="CHEBI:18420"/>
    </cofactor>
</comment>
<evidence type="ECO:0000256" key="3">
    <source>
        <dbReference type="ARBA" id="ARBA00022723"/>
    </source>
</evidence>
<feature type="domain" description="PIN" evidence="8">
    <location>
        <begin position="65"/>
        <end position="179"/>
    </location>
</feature>
<dbReference type="EC" id="3.1.-.-" evidence="6"/>
<name>A0A3P1WPE9_9ACTN</name>
<evidence type="ECO:0000256" key="7">
    <source>
        <dbReference type="SAM" id="MobiDB-lite"/>
    </source>
</evidence>
<gene>
    <name evidence="6" type="primary">vapC</name>
    <name evidence="9" type="ORF">EII35_15180</name>
</gene>
<comment type="caution">
    <text evidence="9">The sequence shown here is derived from an EMBL/GenBank/DDBJ whole genome shotgun (WGS) entry which is preliminary data.</text>
</comment>
<keyword evidence="3 6" id="KW-0479">Metal-binding</keyword>
<dbReference type="Proteomes" id="UP000280935">
    <property type="component" value="Unassembled WGS sequence"/>
</dbReference>
<dbReference type="InterPro" id="IPR002716">
    <property type="entry name" value="PIN_dom"/>
</dbReference>
<evidence type="ECO:0000256" key="2">
    <source>
        <dbReference type="ARBA" id="ARBA00022722"/>
    </source>
</evidence>
<dbReference type="GO" id="GO:0004540">
    <property type="term" value="F:RNA nuclease activity"/>
    <property type="evidence" value="ECO:0007669"/>
    <property type="project" value="InterPro"/>
</dbReference>
<feature type="compositionally biased region" description="Polar residues" evidence="7">
    <location>
        <begin position="32"/>
        <end position="41"/>
    </location>
</feature>
<evidence type="ECO:0000313" key="10">
    <source>
        <dbReference type="Proteomes" id="UP000280935"/>
    </source>
</evidence>
<dbReference type="Pfam" id="PF01850">
    <property type="entry name" value="PIN"/>
    <property type="match status" value="1"/>
</dbReference>
<comment type="function">
    <text evidence="6">Toxic component of a toxin-antitoxin (TA) system. An RNase.</text>
</comment>
<keyword evidence="2 6" id="KW-0540">Nuclease</keyword>
<sequence length="189" mass="20382">MAGRPGQTCSAAASPDRGRAQEHRPECRRASEQPTGGRTTDQWFLHRPLRAGSSRRSTLGMARVIALDSGVLIALFDARDAHHAAAEELFTTHASEPMTIGPINLAEVLVRAARENRDQTMLADLRALDITTTPLPDDAATRLARLRATTGSKMPDCCVLLTAEQTSARIATFDEGLKSSARLLGLQIV</sequence>
<keyword evidence="5 6" id="KW-0460">Magnesium</keyword>
<dbReference type="Gene3D" id="3.40.50.1010">
    <property type="entry name" value="5'-nuclease"/>
    <property type="match status" value="1"/>
</dbReference>
<dbReference type="OrthoDB" id="3696351at2"/>
<keyword evidence="1 6" id="KW-1277">Toxin-antitoxin system</keyword>
<feature type="region of interest" description="Disordered" evidence="7">
    <location>
        <begin position="1"/>
        <end position="41"/>
    </location>
</feature>
<evidence type="ECO:0000256" key="5">
    <source>
        <dbReference type="ARBA" id="ARBA00022842"/>
    </source>
</evidence>
<dbReference type="GO" id="GO:0000287">
    <property type="term" value="F:magnesium ion binding"/>
    <property type="evidence" value="ECO:0007669"/>
    <property type="project" value="UniProtKB-UniRule"/>
</dbReference>
<dbReference type="AlphaFoldDB" id="A0A3P1WPE9"/>
<evidence type="ECO:0000259" key="8">
    <source>
        <dbReference type="Pfam" id="PF01850"/>
    </source>
</evidence>
<evidence type="ECO:0000256" key="4">
    <source>
        <dbReference type="ARBA" id="ARBA00022801"/>
    </source>
</evidence>
<keyword evidence="4 6" id="KW-0378">Hydrolase</keyword>